<comment type="caution">
    <text evidence="8">The sequence shown here is derived from an EMBL/GenBank/DDBJ whole genome shotgun (WGS) entry which is preliminary data.</text>
</comment>
<accession>A0A6L9SAJ9</accession>
<gene>
    <name evidence="8" type="ORF">G1H10_19055</name>
</gene>
<dbReference type="PANTHER" id="PTHR43806:SF11">
    <property type="entry name" value="CEREVISIN-RELATED"/>
    <property type="match status" value="1"/>
</dbReference>
<dbReference type="SUPFAM" id="SSF52743">
    <property type="entry name" value="Subtilisin-like"/>
    <property type="match status" value="1"/>
</dbReference>
<evidence type="ECO:0000256" key="1">
    <source>
        <dbReference type="ARBA" id="ARBA00011073"/>
    </source>
</evidence>
<reference evidence="8 9" key="1">
    <citation type="submission" date="2020-02" db="EMBL/GenBank/DDBJ databases">
        <authorList>
            <person name="Li X.-J."/>
            <person name="Han X.-M."/>
        </authorList>
    </citation>
    <scope>NUCLEOTIDE SEQUENCE [LARGE SCALE GENOMIC DNA]</scope>
    <source>
        <strain evidence="8 9">CCTCC AB 2017055</strain>
    </source>
</reference>
<keyword evidence="2" id="KW-0645">Protease</keyword>
<dbReference type="InterPro" id="IPR050131">
    <property type="entry name" value="Peptidase_S8_subtilisin-like"/>
</dbReference>
<dbReference type="AlphaFoldDB" id="A0A6L9SAJ9"/>
<dbReference type="InterPro" id="IPR023828">
    <property type="entry name" value="Peptidase_S8_Ser-AS"/>
</dbReference>
<evidence type="ECO:0000256" key="6">
    <source>
        <dbReference type="SAM" id="SignalP"/>
    </source>
</evidence>
<dbReference type="InterPro" id="IPR036852">
    <property type="entry name" value="Peptidase_S8/S53_dom_sf"/>
</dbReference>
<feature type="signal peptide" evidence="6">
    <location>
        <begin position="1"/>
        <end position="18"/>
    </location>
</feature>
<feature type="domain" description="Peptidase S8/S53" evidence="7">
    <location>
        <begin position="71"/>
        <end position="319"/>
    </location>
</feature>
<dbReference type="EMBL" id="JAAGOA010000014">
    <property type="protein sequence ID" value="NEE02276.1"/>
    <property type="molecule type" value="Genomic_DNA"/>
</dbReference>
<dbReference type="PANTHER" id="PTHR43806">
    <property type="entry name" value="PEPTIDASE S8"/>
    <property type="match status" value="1"/>
</dbReference>
<dbReference type="RefSeq" id="WP_163740703.1">
    <property type="nucleotide sequence ID" value="NZ_JAAGOA010000014.1"/>
</dbReference>
<dbReference type="PROSITE" id="PS00138">
    <property type="entry name" value="SUBTILASE_SER"/>
    <property type="match status" value="1"/>
</dbReference>
<evidence type="ECO:0000259" key="7">
    <source>
        <dbReference type="Pfam" id="PF00082"/>
    </source>
</evidence>
<name>A0A6L9SAJ9_9ACTN</name>
<evidence type="ECO:0000256" key="2">
    <source>
        <dbReference type="ARBA" id="ARBA00022670"/>
    </source>
</evidence>
<dbReference type="InterPro" id="IPR000209">
    <property type="entry name" value="Peptidase_S8/S53_dom"/>
</dbReference>
<evidence type="ECO:0000256" key="3">
    <source>
        <dbReference type="ARBA" id="ARBA00022801"/>
    </source>
</evidence>
<evidence type="ECO:0000256" key="5">
    <source>
        <dbReference type="PROSITE-ProRule" id="PRU01240"/>
    </source>
</evidence>
<dbReference type="Proteomes" id="UP000475214">
    <property type="component" value="Unassembled WGS sequence"/>
</dbReference>
<keyword evidence="3" id="KW-0378">Hydrolase</keyword>
<comment type="caution">
    <text evidence="5">Lacks conserved residue(s) required for the propagation of feature annotation.</text>
</comment>
<dbReference type="GO" id="GO:0004252">
    <property type="term" value="F:serine-type endopeptidase activity"/>
    <property type="evidence" value="ECO:0007669"/>
    <property type="project" value="InterPro"/>
</dbReference>
<sequence length="350" mass="35630">MRRSGAQLRRGWPACAVAAVVTLVAAVAPELSTMPVGAVTDASLTDVGVAGGTWQAEAMRFDLLPGDPPGDGVEIATIERGGVDADHPSLAGAVRNGHHVDYWNLAVDEQPTAVSAQNGVSDPAAHATGVASLMVGQPSGAVPGIAPGATVYPINIGDGREDDMIRGIMWAVDAGVDVVNVSQVLGCSSILVFSSCPGDVREATDYAERNGVVVVAAAGNNGGGDGCTGKTDADQWPAVLDTVISVGAYEPGGEVWQCTPRRADVDVLAPGVRLLLADVGGEHSIGEGTSFAAPLVSGLIAVILAERPDLNPAEIRRSLPNWLGADGRLDVPAALAAAGVLEPGEREHVR</sequence>
<dbReference type="GO" id="GO:0006508">
    <property type="term" value="P:proteolysis"/>
    <property type="evidence" value="ECO:0007669"/>
    <property type="project" value="UniProtKB-KW"/>
</dbReference>
<feature type="chain" id="PRO_5038646790" evidence="6">
    <location>
        <begin position="19"/>
        <end position="350"/>
    </location>
</feature>
<dbReference type="PROSITE" id="PS51892">
    <property type="entry name" value="SUBTILASE"/>
    <property type="match status" value="1"/>
</dbReference>
<dbReference type="CDD" id="cd00306">
    <property type="entry name" value="Peptidases_S8_S53"/>
    <property type="match status" value="1"/>
</dbReference>
<evidence type="ECO:0000256" key="4">
    <source>
        <dbReference type="ARBA" id="ARBA00022825"/>
    </source>
</evidence>
<dbReference type="Pfam" id="PF00082">
    <property type="entry name" value="Peptidase_S8"/>
    <property type="match status" value="1"/>
</dbReference>
<proteinExistence type="inferred from homology"/>
<keyword evidence="4" id="KW-0720">Serine protease</keyword>
<evidence type="ECO:0000313" key="9">
    <source>
        <dbReference type="Proteomes" id="UP000475214"/>
    </source>
</evidence>
<protein>
    <submittedName>
        <fullName evidence="8">S8 family serine peptidase</fullName>
    </submittedName>
</protein>
<comment type="similarity">
    <text evidence="1 5">Belongs to the peptidase S8 family.</text>
</comment>
<organism evidence="8 9">
    <name type="scientific">Phytoactinopolyspora halotolerans</name>
    <dbReference type="NCBI Taxonomy" id="1981512"/>
    <lineage>
        <taxon>Bacteria</taxon>
        <taxon>Bacillati</taxon>
        <taxon>Actinomycetota</taxon>
        <taxon>Actinomycetes</taxon>
        <taxon>Jiangellales</taxon>
        <taxon>Jiangellaceae</taxon>
        <taxon>Phytoactinopolyspora</taxon>
    </lineage>
</organism>
<dbReference type="Gene3D" id="3.40.50.200">
    <property type="entry name" value="Peptidase S8/S53 domain"/>
    <property type="match status" value="1"/>
</dbReference>
<keyword evidence="9" id="KW-1185">Reference proteome</keyword>
<keyword evidence="6" id="KW-0732">Signal</keyword>
<evidence type="ECO:0000313" key="8">
    <source>
        <dbReference type="EMBL" id="NEE02276.1"/>
    </source>
</evidence>